<feature type="transmembrane region" description="Helical" evidence="5">
    <location>
        <begin position="308"/>
        <end position="329"/>
    </location>
</feature>
<protein>
    <submittedName>
        <fullName evidence="7">O-antigen ligase</fullName>
    </submittedName>
</protein>
<proteinExistence type="predicted"/>
<feature type="transmembrane region" description="Helical" evidence="5">
    <location>
        <begin position="214"/>
        <end position="238"/>
    </location>
</feature>
<evidence type="ECO:0000256" key="4">
    <source>
        <dbReference type="ARBA" id="ARBA00023136"/>
    </source>
</evidence>
<dbReference type="Pfam" id="PF04932">
    <property type="entry name" value="Wzy_C"/>
    <property type="match status" value="1"/>
</dbReference>
<feature type="transmembrane region" description="Helical" evidence="5">
    <location>
        <begin position="20"/>
        <end position="46"/>
    </location>
</feature>
<evidence type="ECO:0000313" key="8">
    <source>
        <dbReference type="Proteomes" id="UP000292423"/>
    </source>
</evidence>
<dbReference type="AlphaFoldDB" id="A0A4Q7ZAX6"/>
<feature type="transmembrane region" description="Helical" evidence="5">
    <location>
        <begin position="158"/>
        <end position="177"/>
    </location>
</feature>
<reference evidence="7 8" key="1">
    <citation type="submission" date="2019-02" db="EMBL/GenBank/DDBJ databases">
        <title>Genomic Encyclopedia of Type Strains, Phase IV (KMG-IV): sequencing the most valuable type-strain genomes for metagenomic binning, comparative biology and taxonomic classification.</title>
        <authorList>
            <person name="Goeker M."/>
        </authorList>
    </citation>
    <scope>NUCLEOTIDE SEQUENCE [LARGE SCALE GENOMIC DNA]</scope>
    <source>
        <strain evidence="7 8">DSM 105135</strain>
    </source>
</reference>
<feature type="transmembrane region" description="Helical" evidence="5">
    <location>
        <begin position="349"/>
        <end position="381"/>
    </location>
</feature>
<sequence>MRQNVLFRAWRSDEAFATVFLLGLVTLVPTNGLGSGLLNLSLLWYFLGKATRPDLMRFLPWLLSALAALILWSAFAIRPVAAFHDAWTTLRGILLLFPALYVSRMTRDSLLQIAAALALLLLIGVMTLLGVSLFNHPAGASWLLGGDGLDWYVNRNRLGVGLGMLFIMVYALVLDLPRCGGRRLLSLGLLIILTAAVLNHARGTLLGMAMAASVMTLIVAPRLAAVGLILSLAVLGVISQSAELLNKLIMHGGGFLNGRSEIWEAVWSRIQASPWLGHGLRPMPYDNVLHTAYPAVVNAHTHSIYLDILYATGAVGAVFWAAWYATLAFRLSSAPSRGLPLLKVWGAGMLVYMLMHGLVDFSFYFMATTCYLGVGLTWFMVRPAARKKLG</sequence>
<evidence type="ECO:0000256" key="3">
    <source>
        <dbReference type="ARBA" id="ARBA00022989"/>
    </source>
</evidence>
<name>A0A4Q7ZAX6_9GAMM</name>
<feature type="transmembrane region" description="Helical" evidence="5">
    <location>
        <begin position="110"/>
        <end position="134"/>
    </location>
</feature>
<keyword evidence="7" id="KW-0436">Ligase</keyword>
<feature type="domain" description="O-antigen ligase-related" evidence="6">
    <location>
        <begin position="188"/>
        <end position="321"/>
    </location>
</feature>
<keyword evidence="3 5" id="KW-1133">Transmembrane helix</keyword>
<dbReference type="InterPro" id="IPR007016">
    <property type="entry name" value="O-antigen_ligase-rel_domated"/>
</dbReference>
<evidence type="ECO:0000313" key="7">
    <source>
        <dbReference type="EMBL" id="RZU47261.1"/>
    </source>
</evidence>
<dbReference type="GO" id="GO:0016874">
    <property type="term" value="F:ligase activity"/>
    <property type="evidence" value="ECO:0007669"/>
    <property type="project" value="UniProtKB-KW"/>
</dbReference>
<evidence type="ECO:0000256" key="1">
    <source>
        <dbReference type="ARBA" id="ARBA00004141"/>
    </source>
</evidence>
<dbReference type="EMBL" id="SHKX01000010">
    <property type="protein sequence ID" value="RZU47261.1"/>
    <property type="molecule type" value="Genomic_DNA"/>
</dbReference>
<organism evidence="7 8">
    <name type="scientific">Fluviicoccus keumensis</name>
    <dbReference type="NCBI Taxonomy" id="1435465"/>
    <lineage>
        <taxon>Bacteria</taxon>
        <taxon>Pseudomonadati</taxon>
        <taxon>Pseudomonadota</taxon>
        <taxon>Gammaproteobacteria</taxon>
        <taxon>Moraxellales</taxon>
        <taxon>Moraxellaceae</taxon>
        <taxon>Fluviicoccus</taxon>
    </lineage>
</organism>
<feature type="transmembrane region" description="Helical" evidence="5">
    <location>
        <begin position="184"/>
        <end position="202"/>
    </location>
</feature>
<dbReference type="Proteomes" id="UP000292423">
    <property type="component" value="Unassembled WGS sequence"/>
</dbReference>
<feature type="transmembrane region" description="Helical" evidence="5">
    <location>
        <begin position="58"/>
        <end position="80"/>
    </location>
</feature>
<dbReference type="PANTHER" id="PTHR37422:SF13">
    <property type="entry name" value="LIPOPOLYSACCHARIDE BIOSYNTHESIS PROTEIN PA4999-RELATED"/>
    <property type="match status" value="1"/>
</dbReference>
<dbReference type="OrthoDB" id="8534453at2"/>
<gene>
    <name evidence="7" type="ORF">EV700_0215</name>
</gene>
<dbReference type="RefSeq" id="WP_130410515.1">
    <property type="nucleotide sequence ID" value="NZ_SHKX01000010.1"/>
</dbReference>
<evidence type="ECO:0000259" key="6">
    <source>
        <dbReference type="Pfam" id="PF04932"/>
    </source>
</evidence>
<evidence type="ECO:0000256" key="5">
    <source>
        <dbReference type="SAM" id="Phobius"/>
    </source>
</evidence>
<keyword evidence="4 5" id="KW-0472">Membrane</keyword>
<dbReference type="PANTHER" id="PTHR37422">
    <property type="entry name" value="TEICHURONIC ACID BIOSYNTHESIS PROTEIN TUAE"/>
    <property type="match status" value="1"/>
</dbReference>
<dbReference type="GO" id="GO:0016020">
    <property type="term" value="C:membrane"/>
    <property type="evidence" value="ECO:0007669"/>
    <property type="project" value="UniProtKB-SubCell"/>
</dbReference>
<keyword evidence="2 5" id="KW-0812">Transmembrane</keyword>
<comment type="caution">
    <text evidence="7">The sequence shown here is derived from an EMBL/GenBank/DDBJ whole genome shotgun (WGS) entry which is preliminary data.</text>
</comment>
<evidence type="ECO:0000256" key="2">
    <source>
        <dbReference type="ARBA" id="ARBA00022692"/>
    </source>
</evidence>
<comment type="subcellular location">
    <subcellularLocation>
        <location evidence="1">Membrane</location>
        <topology evidence="1">Multi-pass membrane protein</topology>
    </subcellularLocation>
</comment>
<dbReference type="InterPro" id="IPR051533">
    <property type="entry name" value="WaaL-like"/>
</dbReference>
<feature type="transmembrane region" description="Helical" evidence="5">
    <location>
        <begin position="86"/>
        <end position="103"/>
    </location>
</feature>
<accession>A0A4Q7ZAX6</accession>
<keyword evidence="8" id="KW-1185">Reference proteome</keyword>